<keyword evidence="3" id="KW-1185">Reference proteome</keyword>
<feature type="transmembrane region" description="Helical" evidence="1">
    <location>
        <begin position="145"/>
        <end position="167"/>
    </location>
</feature>
<feature type="transmembrane region" description="Helical" evidence="1">
    <location>
        <begin position="263"/>
        <end position="282"/>
    </location>
</feature>
<sequence length="455" mass="50316">MATPRNDGGLWQEMLKIATYAPIPLFAENMRVQMSFIMVLFGSQAFFSCLTGCIKDLHKLWDMDDLELFGHFEGDNTAEVVSLRHGNTFQLANKAVLDFCGLTGRRSKTNLYAVSGAAWRATVVNITFVLPRSCAYNSPTRQTNWILKICQVVQALEVLALVSTSAIVASYRMFAGTILLGCIISCVAILYWLRQQCQLVFSNKEALARDVRGGVPGGAALDIHISGGNWNASRFDIVCGYSSQLHSLTNIPIRVKDTKSLNIAGKVVTLVLVLQAATLASLFGTTSLDSWSCLIWLCAYLLMSLPPKILRDHYPDVLHSRLNAQFLAVPPIQFSGRKSALAFIAMLPVTSKDEQRWAWLDVFMPSNQRRKIFESDLETSPLISCTPLSEHETKVGSDPKTPSLSSQCIAEATAVFQSPRFSEQLEIFKAVVYKTQNPQSTNMVNKSSTPLNETV</sequence>
<keyword evidence="1" id="KW-0812">Transmembrane</keyword>
<evidence type="ECO:0000313" key="2">
    <source>
        <dbReference type="EMBL" id="KAL3427456.1"/>
    </source>
</evidence>
<dbReference type="EMBL" id="JBFCZG010000001">
    <property type="protein sequence ID" value="KAL3427456.1"/>
    <property type="molecule type" value="Genomic_DNA"/>
</dbReference>
<dbReference type="Proteomes" id="UP001629113">
    <property type="component" value="Unassembled WGS sequence"/>
</dbReference>
<name>A0ABR4PVT6_9HELO</name>
<proteinExistence type="predicted"/>
<reference evidence="2 3" key="1">
    <citation type="submission" date="2024-06" db="EMBL/GenBank/DDBJ databases">
        <title>Complete genome of Phlyctema vagabunda strain 19-DSS-EL-015.</title>
        <authorList>
            <person name="Fiorenzani C."/>
        </authorList>
    </citation>
    <scope>NUCLEOTIDE SEQUENCE [LARGE SCALE GENOMIC DNA]</scope>
    <source>
        <strain evidence="2 3">19-DSS-EL-015</strain>
    </source>
</reference>
<evidence type="ECO:0000313" key="3">
    <source>
        <dbReference type="Proteomes" id="UP001629113"/>
    </source>
</evidence>
<gene>
    <name evidence="2" type="ORF">PVAG01_00965</name>
</gene>
<organism evidence="2 3">
    <name type="scientific">Phlyctema vagabunda</name>
    <dbReference type="NCBI Taxonomy" id="108571"/>
    <lineage>
        <taxon>Eukaryota</taxon>
        <taxon>Fungi</taxon>
        <taxon>Dikarya</taxon>
        <taxon>Ascomycota</taxon>
        <taxon>Pezizomycotina</taxon>
        <taxon>Leotiomycetes</taxon>
        <taxon>Helotiales</taxon>
        <taxon>Dermateaceae</taxon>
        <taxon>Phlyctema</taxon>
    </lineage>
</organism>
<keyword evidence="1" id="KW-0472">Membrane</keyword>
<keyword evidence="1" id="KW-1133">Transmembrane helix</keyword>
<evidence type="ECO:0000256" key="1">
    <source>
        <dbReference type="SAM" id="Phobius"/>
    </source>
</evidence>
<accession>A0ABR4PVT6</accession>
<comment type="caution">
    <text evidence="2">The sequence shown here is derived from an EMBL/GenBank/DDBJ whole genome shotgun (WGS) entry which is preliminary data.</text>
</comment>
<feature type="transmembrane region" description="Helical" evidence="1">
    <location>
        <begin position="34"/>
        <end position="54"/>
    </location>
</feature>
<feature type="transmembrane region" description="Helical" evidence="1">
    <location>
        <begin position="173"/>
        <end position="193"/>
    </location>
</feature>
<protein>
    <submittedName>
        <fullName evidence="2">Uncharacterized protein</fullName>
    </submittedName>
</protein>